<dbReference type="InterPro" id="IPR000719">
    <property type="entry name" value="Prot_kinase_dom"/>
</dbReference>
<dbReference type="Gramene" id="TRITD4Av1G042360.1">
    <property type="protein sequence ID" value="TRITD4Av1G042360.1"/>
    <property type="gene ID" value="TRITD4Av1G042360"/>
</dbReference>
<feature type="region of interest" description="Disordered" evidence="1">
    <location>
        <begin position="272"/>
        <end position="304"/>
    </location>
</feature>
<dbReference type="Pfam" id="PF00069">
    <property type="entry name" value="Pkinase"/>
    <property type="match status" value="1"/>
</dbReference>
<feature type="compositionally biased region" description="Basic and acidic residues" evidence="1">
    <location>
        <begin position="277"/>
        <end position="303"/>
    </location>
</feature>
<gene>
    <name evidence="3" type="ORF">TRITD_4Av1G042360</name>
</gene>
<dbReference type="Gene3D" id="1.10.510.10">
    <property type="entry name" value="Transferase(Phosphotransferase) domain 1"/>
    <property type="match status" value="2"/>
</dbReference>
<evidence type="ECO:0000259" key="2">
    <source>
        <dbReference type="PROSITE" id="PS50011"/>
    </source>
</evidence>
<dbReference type="Proteomes" id="UP000324705">
    <property type="component" value="Chromosome 4A"/>
</dbReference>
<name>A0A9R0SA20_TRITD</name>
<dbReference type="SUPFAM" id="SSF56112">
    <property type="entry name" value="Protein kinase-like (PK-like)"/>
    <property type="match status" value="1"/>
</dbReference>
<dbReference type="Pfam" id="PF24497">
    <property type="entry name" value="MIT_ATG1"/>
    <property type="match status" value="1"/>
</dbReference>
<dbReference type="GO" id="GO:0004674">
    <property type="term" value="F:protein serine/threonine kinase activity"/>
    <property type="evidence" value="ECO:0007669"/>
    <property type="project" value="InterPro"/>
</dbReference>
<dbReference type="GO" id="GO:0010506">
    <property type="term" value="P:regulation of autophagy"/>
    <property type="evidence" value="ECO:0007669"/>
    <property type="project" value="InterPro"/>
</dbReference>
<dbReference type="InterPro" id="IPR008271">
    <property type="entry name" value="Ser/Thr_kinase_AS"/>
</dbReference>
<dbReference type="AlphaFoldDB" id="A0A9R0SA20"/>
<protein>
    <recommendedName>
        <fullName evidence="2">Protein kinase domain-containing protein</fullName>
    </recommendedName>
</protein>
<dbReference type="InterPro" id="IPR056281">
    <property type="entry name" value="MIT_ATG1a/b/c"/>
</dbReference>
<dbReference type="GO" id="GO:0005737">
    <property type="term" value="C:cytoplasm"/>
    <property type="evidence" value="ECO:0007669"/>
    <property type="project" value="TreeGrafter"/>
</dbReference>
<sequence length="609" mass="67077">MDRLSAKLRDSLLSEVDILRRITHPNIIALHDSIRDGGRIYLILEYCRGGDLYAYLLRHKRVPETCGLQKLRESNVVHRDLKPQNILLVSNNGTSILKIADFGFAKFLQPSGLAETLCGSPLYMAPEVMQAQKYDAKLMKNILKSGQLRFPSDCELSHDCIDLCRKLLRISSVERLTVEEFVNHPFLSEHAPERMLSALAVGHHQTQEMAFPSLKAVQRGFRAKEESPAPESNAPMKSYGFATSKKLDKTSGQSPSKHTGLFSRYIMGNNYAPSSQRLDHPGQRTKESKIGEGRGAKGVHPEDSPIIDSLEFVDQEYVFVSGHAEGSSSSTSASLQRNLPAKYENPSVSPPNLAALSAPVPINGTAINRQQSAGTGSLDSHCSPISGTSHGSAYMSDGLDQPPSDYLTRIRLLGQYASTIVELVKEEIKGGRHLEAFSIQLIILATWKQAIHICNSYAASAARESPLHDITMKGLDTDAPHLLANSQMADEECTQIERQFLTEVEHAEELASTVGQIPDATAMPDAVELIFQYALEYGRHGGVVEMMGKAAVAMSRYTKAICLLRFLLIEAPSLALNPPLSLTRSDRHRLRSYIEALNARLSQLQCPSH</sequence>
<evidence type="ECO:0000313" key="4">
    <source>
        <dbReference type="Proteomes" id="UP000324705"/>
    </source>
</evidence>
<evidence type="ECO:0000313" key="3">
    <source>
        <dbReference type="EMBL" id="VAH89222.1"/>
    </source>
</evidence>
<dbReference type="PANTHER" id="PTHR24348:SF68">
    <property type="entry name" value="SERINE_THREONINE-PROTEIN KINASE ATG1C"/>
    <property type="match status" value="1"/>
</dbReference>
<keyword evidence="4" id="KW-1185">Reference proteome</keyword>
<feature type="compositionally biased region" description="Low complexity" evidence="1">
    <location>
        <begin position="323"/>
        <end position="334"/>
    </location>
</feature>
<dbReference type="PANTHER" id="PTHR24348">
    <property type="entry name" value="SERINE/THREONINE-PROTEIN KINASE UNC-51-RELATED"/>
    <property type="match status" value="1"/>
</dbReference>
<dbReference type="EMBL" id="LT934117">
    <property type="protein sequence ID" value="VAH89222.1"/>
    <property type="molecule type" value="Genomic_DNA"/>
</dbReference>
<accession>A0A9R0SA20</accession>
<proteinExistence type="predicted"/>
<dbReference type="SMART" id="SM00220">
    <property type="entry name" value="S_TKc"/>
    <property type="match status" value="1"/>
</dbReference>
<feature type="domain" description="Protein kinase" evidence="2">
    <location>
        <begin position="1"/>
        <end position="187"/>
    </location>
</feature>
<reference evidence="3 4" key="1">
    <citation type="submission" date="2017-09" db="EMBL/GenBank/DDBJ databases">
        <authorList>
            <consortium name="International Durum Wheat Genome Sequencing Consortium (IDWGSC)"/>
            <person name="Milanesi L."/>
        </authorList>
    </citation>
    <scope>NUCLEOTIDE SEQUENCE [LARGE SCALE GENOMIC DNA]</scope>
    <source>
        <strain evidence="4">cv. Svevo</strain>
    </source>
</reference>
<dbReference type="GO" id="GO:0005524">
    <property type="term" value="F:ATP binding"/>
    <property type="evidence" value="ECO:0007669"/>
    <property type="project" value="InterPro"/>
</dbReference>
<feature type="region of interest" description="Disordered" evidence="1">
    <location>
        <begin position="323"/>
        <end position="347"/>
    </location>
</feature>
<dbReference type="PROSITE" id="PS50011">
    <property type="entry name" value="PROTEIN_KINASE_DOM"/>
    <property type="match status" value="1"/>
</dbReference>
<dbReference type="InterPro" id="IPR011009">
    <property type="entry name" value="Kinase-like_dom_sf"/>
</dbReference>
<dbReference type="PROSITE" id="PS00108">
    <property type="entry name" value="PROTEIN_KINASE_ST"/>
    <property type="match status" value="1"/>
</dbReference>
<organism evidence="3 4">
    <name type="scientific">Triticum turgidum subsp. durum</name>
    <name type="common">Durum wheat</name>
    <name type="synonym">Triticum durum</name>
    <dbReference type="NCBI Taxonomy" id="4567"/>
    <lineage>
        <taxon>Eukaryota</taxon>
        <taxon>Viridiplantae</taxon>
        <taxon>Streptophyta</taxon>
        <taxon>Embryophyta</taxon>
        <taxon>Tracheophyta</taxon>
        <taxon>Spermatophyta</taxon>
        <taxon>Magnoliopsida</taxon>
        <taxon>Liliopsida</taxon>
        <taxon>Poales</taxon>
        <taxon>Poaceae</taxon>
        <taxon>BOP clade</taxon>
        <taxon>Pooideae</taxon>
        <taxon>Triticodae</taxon>
        <taxon>Triticeae</taxon>
        <taxon>Triticinae</taxon>
        <taxon>Triticum</taxon>
    </lineage>
</organism>
<dbReference type="InterPro" id="IPR045269">
    <property type="entry name" value="Atg1-like"/>
</dbReference>
<evidence type="ECO:0000256" key="1">
    <source>
        <dbReference type="SAM" id="MobiDB-lite"/>
    </source>
</evidence>